<protein>
    <submittedName>
        <fullName evidence="1">Uncharacterized protein</fullName>
    </submittedName>
</protein>
<evidence type="ECO:0000313" key="2">
    <source>
        <dbReference type="Proteomes" id="UP000183180"/>
    </source>
</evidence>
<accession>A0A1H2E0H1</accession>
<dbReference type="Proteomes" id="UP000183180">
    <property type="component" value="Unassembled WGS sequence"/>
</dbReference>
<evidence type="ECO:0000313" key="1">
    <source>
        <dbReference type="EMBL" id="SDT88603.1"/>
    </source>
</evidence>
<name>A0A1H2E0H1_9ACTN</name>
<sequence length="84" mass="8969">MSGDNNGLRNGTIGSLLGFVCCRRTTCPTTPPRFVAFHPEAAAYVSQLDKVEALRADNSFADRLRACTCTAARLSVRTASSSSE</sequence>
<dbReference type="AlphaFoldDB" id="A0A1H2E0H1"/>
<organism evidence="1 2">
    <name type="scientific">Gordonia westfalica</name>
    <dbReference type="NCBI Taxonomy" id="158898"/>
    <lineage>
        <taxon>Bacteria</taxon>
        <taxon>Bacillati</taxon>
        <taxon>Actinomycetota</taxon>
        <taxon>Actinomycetes</taxon>
        <taxon>Mycobacteriales</taxon>
        <taxon>Gordoniaceae</taxon>
        <taxon>Gordonia</taxon>
    </lineage>
</organism>
<dbReference type="EMBL" id="FNLM01000026">
    <property type="protein sequence ID" value="SDT88603.1"/>
    <property type="molecule type" value="Genomic_DNA"/>
</dbReference>
<gene>
    <name evidence="1" type="ORF">SAMN04488548_12628</name>
</gene>
<dbReference type="RefSeq" id="WP_244278054.1">
    <property type="nucleotide sequence ID" value="NZ_FNLM01000026.1"/>
</dbReference>
<reference evidence="1 2" key="1">
    <citation type="submission" date="2016-10" db="EMBL/GenBank/DDBJ databases">
        <authorList>
            <person name="de Groot N.N."/>
        </authorList>
    </citation>
    <scope>NUCLEOTIDE SEQUENCE [LARGE SCALE GENOMIC DNA]</scope>
    <source>
        <strain evidence="1 2">DSM 44215</strain>
    </source>
</reference>
<proteinExistence type="predicted"/>